<evidence type="ECO:0000256" key="7">
    <source>
        <dbReference type="ARBA" id="ARBA00023004"/>
    </source>
</evidence>
<dbReference type="SFLD" id="SFLDS00029">
    <property type="entry name" value="Radical_SAM"/>
    <property type="match status" value="1"/>
</dbReference>
<dbReference type="SFLD" id="SFLDG01082">
    <property type="entry name" value="B12-binding_domain_containing"/>
    <property type="match status" value="1"/>
</dbReference>
<feature type="region of interest" description="Disordered" evidence="9">
    <location>
        <begin position="42"/>
        <end position="73"/>
    </location>
</feature>
<feature type="domain" description="MTTase N-terminal" evidence="11">
    <location>
        <begin position="132"/>
        <end position="240"/>
    </location>
</feature>
<keyword evidence="5" id="KW-0819">tRNA processing</keyword>
<reference evidence="13 14" key="1">
    <citation type="journal article" date="2020" name="bioRxiv">
        <title>Metabolic contributions of an alphaproteobacterial endosymbiont in the apicomplexan Cardiosporidium cionae.</title>
        <authorList>
            <person name="Hunter E.S."/>
            <person name="Paight C.J."/>
            <person name="Lane C.E."/>
        </authorList>
    </citation>
    <scope>NUCLEOTIDE SEQUENCE [LARGE SCALE GENOMIC DNA]</scope>
    <source>
        <strain evidence="13">ESH_2018</strain>
    </source>
</reference>
<evidence type="ECO:0000259" key="11">
    <source>
        <dbReference type="PROSITE" id="PS51449"/>
    </source>
</evidence>
<dbReference type="InterPro" id="IPR006466">
    <property type="entry name" value="MiaB-like_arc_euk"/>
</dbReference>
<evidence type="ECO:0000313" key="13">
    <source>
        <dbReference type="EMBL" id="KAF8822861.1"/>
    </source>
</evidence>
<evidence type="ECO:0000256" key="4">
    <source>
        <dbReference type="ARBA" id="ARBA00022691"/>
    </source>
</evidence>
<accession>A0ABQ7JFS4</accession>
<evidence type="ECO:0000256" key="5">
    <source>
        <dbReference type="ARBA" id="ARBA00022694"/>
    </source>
</evidence>
<evidence type="ECO:0000256" key="1">
    <source>
        <dbReference type="ARBA" id="ARBA00001966"/>
    </source>
</evidence>
<keyword evidence="7" id="KW-0408">Iron</keyword>
<sequence>MSSLLSASKPNWITILGAVGVSAVTIYVSLRMRRKWRITMEQEEPESYSQTENERSGIRTNSIKEEKSEDLPDNAAADLEDIAVAEASTDMFQLNAAKHSVILQKQKMKALNRRANAIPELLEDSVHIPGIQKVFVKSYGCSHNSSDAEYMMGLLQSYGYGFASSLDQADVCLINSCTVKNPSQDAAVSLIDKAKGLKKPIVVSGCIPQADRNLPGLEGVSVIGVTQIDRIVDVVEQALAGNIVRLLTKKSLPSLDLPKIRRNPLVEIIPLNTGCLGSCTYCKTKHARGKLGSYSPSAILQRLNTAIAEGVQQIWLTSEDTGAYGLDIETNIAELLKLIVEKLPPTVMLRLGMTNPPYMMAHLDTIAKLLKHPQVFEFLHIPVQSGSNSTLKHMVREYTREEFDMTVTKLKTGVPELTIATDIICGFPTETDADHKETLSLIETFKFPVLNISQFYPRPGTPAASMKRLPTQLVKQRSREVTKLFESYSCYEYLKGTIQKVWFSELSDRSDSVVGHTKQYSLLR</sequence>
<feature type="domain" description="Radical SAM core" evidence="12">
    <location>
        <begin position="261"/>
        <end position="491"/>
    </location>
</feature>
<dbReference type="NCBIfam" id="TIGR01578">
    <property type="entry name" value="MiaB-like-B"/>
    <property type="match status" value="1"/>
</dbReference>
<feature type="transmembrane region" description="Helical" evidence="10">
    <location>
        <begin position="12"/>
        <end position="30"/>
    </location>
</feature>
<evidence type="ECO:0000256" key="6">
    <source>
        <dbReference type="ARBA" id="ARBA00022723"/>
    </source>
</evidence>
<dbReference type="PROSITE" id="PS01278">
    <property type="entry name" value="MTTASE_RADICAL"/>
    <property type="match status" value="1"/>
</dbReference>
<dbReference type="InterPro" id="IPR005839">
    <property type="entry name" value="Methylthiotransferase"/>
</dbReference>
<feature type="compositionally biased region" description="Basic and acidic residues" evidence="9">
    <location>
        <begin position="52"/>
        <end position="70"/>
    </location>
</feature>
<evidence type="ECO:0000256" key="2">
    <source>
        <dbReference type="ARBA" id="ARBA00022485"/>
    </source>
</evidence>
<dbReference type="Gene3D" id="3.40.50.12160">
    <property type="entry name" value="Methylthiotransferase, N-terminal domain"/>
    <property type="match status" value="1"/>
</dbReference>
<evidence type="ECO:0000256" key="8">
    <source>
        <dbReference type="ARBA" id="ARBA00023014"/>
    </source>
</evidence>
<dbReference type="SMART" id="SM00729">
    <property type="entry name" value="Elp3"/>
    <property type="match status" value="1"/>
</dbReference>
<comment type="cofactor">
    <cofactor evidence="1">
        <name>[4Fe-4S] cluster</name>
        <dbReference type="ChEBI" id="CHEBI:49883"/>
    </cofactor>
</comment>
<keyword evidence="4" id="KW-0949">S-adenosyl-L-methionine</keyword>
<organism evidence="13 14">
    <name type="scientific">Cardiosporidium cionae</name>
    <dbReference type="NCBI Taxonomy" id="476202"/>
    <lineage>
        <taxon>Eukaryota</taxon>
        <taxon>Sar</taxon>
        <taxon>Alveolata</taxon>
        <taxon>Apicomplexa</taxon>
        <taxon>Aconoidasida</taxon>
        <taxon>Nephromycida</taxon>
        <taxon>Cardiosporidium</taxon>
    </lineage>
</organism>
<keyword evidence="10" id="KW-1133">Transmembrane helix</keyword>
<keyword evidence="6" id="KW-0479">Metal-binding</keyword>
<evidence type="ECO:0000259" key="12">
    <source>
        <dbReference type="PROSITE" id="PS51918"/>
    </source>
</evidence>
<dbReference type="NCBIfam" id="TIGR00089">
    <property type="entry name" value="MiaB/RimO family radical SAM methylthiotransferase"/>
    <property type="match status" value="1"/>
</dbReference>
<keyword evidence="2" id="KW-0004">4Fe-4S</keyword>
<dbReference type="InterPro" id="IPR020612">
    <property type="entry name" value="Methylthiotransferase_CS"/>
</dbReference>
<dbReference type="EMBL" id="JADAQX010000019">
    <property type="protein sequence ID" value="KAF8822861.1"/>
    <property type="molecule type" value="Genomic_DNA"/>
</dbReference>
<keyword evidence="8" id="KW-0411">Iron-sulfur</keyword>
<dbReference type="InterPro" id="IPR023404">
    <property type="entry name" value="rSAM_horseshoe"/>
</dbReference>
<proteinExistence type="predicted"/>
<keyword evidence="10" id="KW-0812">Transmembrane</keyword>
<comment type="caution">
    <text evidence="13">The sequence shown here is derived from an EMBL/GenBank/DDBJ whole genome shotgun (WGS) entry which is preliminary data.</text>
</comment>
<dbReference type="SUPFAM" id="SSF102114">
    <property type="entry name" value="Radical SAM enzymes"/>
    <property type="match status" value="1"/>
</dbReference>
<dbReference type="InterPro" id="IPR006638">
    <property type="entry name" value="Elp3/MiaA/NifB-like_rSAM"/>
</dbReference>
<keyword evidence="14" id="KW-1185">Reference proteome</keyword>
<dbReference type="Gene3D" id="3.80.30.20">
    <property type="entry name" value="tm_1862 like domain"/>
    <property type="match status" value="1"/>
</dbReference>
<dbReference type="InterPro" id="IPR013848">
    <property type="entry name" value="Methylthiotransferase_N"/>
</dbReference>
<evidence type="ECO:0000256" key="9">
    <source>
        <dbReference type="SAM" id="MobiDB-lite"/>
    </source>
</evidence>
<dbReference type="Pfam" id="PF04055">
    <property type="entry name" value="Radical_SAM"/>
    <property type="match status" value="1"/>
</dbReference>
<keyword evidence="10" id="KW-0472">Membrane</keyword>
<dbReference type="PANTHER" id="PTHR11918:SF45">
    <property type="entry name" value="THREONYLCARBAMOYLADENOSINE TRNA METHYLTHIOTRANSFERASE"/>
    <property type="match status" value="1"/>
</dbReference>
<dbReference type="InterPro" id="IPR007197">
    <property type="entry name" value="rSAM"/>
</dbReference>
<dbReference type="InterPro" id="IPR058240">
    <property type="entry name" value="rSAM_sf"/>
</dbReference>
<dbReference type="InterPro" id="IPR038135">
    <property type="entry name" value="Methylthiotransferase_N_sf"/>
</dbReference>
<dbReference type="PANTHER" id="PTHR11918">
    <property type="entry name" value="RADICAL SAM PROTEINS"/>
    <property type="match status" value="1"/>
</dbReference>
<gene>
    <name evidence="13" type="ORF">IE077_002349</name>
</gene>
<evidence type="ECO:0000313" key="14">
    <source>
        <dbReference type="Proteomes" id="UP000823046"/>
    </source>
</evidence>
<evidence type="ECO:0000256" key="10">
    <source>
        <dbReference type="SAM" id="Phobius"/>
    </source>
</evidence>
<keyword evidence="3" id="KW-0808">Transferase</keyword>
<dbReference type="PROSITE" id="PS51449">
    <property type="entry name" value="MTTASE_N"/>
    <property type="match status" value="1"/>
</dbReference>
<dbReference type="PROSITE" id="PS51918">
    <property type="entry name" value="RADICAL_SAM"/>
    <property type="match status" value="1"/>
</dbReference>
<dbReference type="Pfam" id="PF00919">
    <property type="entry name" value="UPF0004"/>
    <property type="match status" value="1"/>
</dbReference>
<name>A0ABQ7JFS4_9APIC</name>
<dbReference type="Proteomes" id="UP000823046">
    <property type="component" value="Unassembled WGS sequence"/>
</dbReference>
<evidence type="ECO:0000256" key="3">
    <source>
        <dbReference type="ARBA" id="ARBA00022679"/>
    </source>
</evidence>
<protein>
    <submittedName>
        <fullName evidence="13">Radical SAM methylthiotransferase, MiaB/RimO family protein</fullName>
    </submittedName>
</protein>